<feature type="transmembrane region" description="Helical" evidence="1">
    <location>
        <begin position="36"/>
        <end position="53"/>
    </location>
</feature>
<dbReference type="EMBL" id="JALLBG020000293">
    <property type="protein sequence ID" value="KAL3756737.1"/>
    <property type="molecule type" value="Genomic_DNA"/>
</dbReference>
<dbReference type="InterPro" id="IPR021067">
    <property type="entry name" value="Glycosyltransferase"/>
</dbReference>
<evidence type="ECO:0000256" key="1">
    <source>
        <dbReference type="SAM" id="Phobius"/>
    </source>
</evidence>
<dbReference type="PANTHER" id="PTHR34496:SF10">
    <property type="entry name" value="GLCNAC TRANSFERASE"/>
    <property type="match status" value="1"/>
</dbReference>
<keyword evidence="1" id="KW-0472">Membrane</keyword>
<evidence type="ECO:0000313" key="3">
    <source>
        <dbReference type="Proteomes" id="UP001530293"/>
    </source>
</evidence>
<keyword evidence="1" id="KW-0812">Transmembrane</keyword>
<dbReference type="Proteomes" id="UP001530293">
    <property type="component" value="Unassembled WGS sequence"/>
</dbReference>
<accession>A0ABD3LZD2</accession>
<dbReference type="Pfam" id="PF11397">
    <property type="entry name" value="GlcNAc"/>
    <property type="match status" value="1"/>
</dbReference>
<dbReference type="SUPFAM" id="SSF53448">
    <property type="entry name" value="Nucleotide-diphospho-sugar transferases"/>
    <property type="match status" value="1"/>
</dbReference>
<keyword evidence="3" id="KW-1185">Reference proteome</keyword>
<name>A0ABD3LZD2_9STRA</name>
<proteinExistence type="predicted"/>
<reference evidence="2 3" key="1">
    <citation type="submission" date="2024-10" db="EMBL/GenBank/DDBJ databases">
        <title>Updated reference genomes for cyclostephanoid diatoms.</title>
        <authorList>
            <person name="Roberts W.R."/>
            <person name="Alverson A.J."/>
        </authorList>
    </citation>
    <scope>NUCLEOTIDE SEQUENCE [LARGE SCALE GENOMIC DNA]</scope>
    <source>
        <strain evidence="2 3">AJA232-27</strain>
    </source>
</reference>
<organism evidence="2 3">
    <name type="scientific">Discostella pseudostelligera</name>
    <dbReference type="NCBI Taxonomy" id="259834"/>
    <lineage>
        <taxon>Eukaryota</taxon>
        <taxon>Sar</taxon>
        <taxon>Stramenopiles</taxon>
        <taxon>Ochrophyta</taxon>
        <taxon>Bacillariophyta</taxon>
        <taxon>Coscinodiscophyceae</taxon>
        <taxon>Thalassiosirophycidae</taxon>
        <taxon>Stephanodiscales</taxon>
        <taxon>Stephanodiscaceae</taxon>
        <taxon>Discostella</taxon>
    </lineage>
</organism>
<sequence>MQRDSKFICIAAARDDDDDKHHRQHPQHVEIHDANILRGVGLIIFFALVFIFLSPTPHNDVGMTPPNKVFTNHVIDPRERTRKLPARLQSLIAQSQIVGNHLEEVKEGKKTVEEIIHSGVNLAGLGDSDASSGIHGGGIFSSGHIGAGAALRNLKSAPMTLNEVLTFLTSFLRRLSSSNIKNKHATYHGIWTAYHDLTVKWLYPWDQEYLRRMPPRREDGSVYLNVVSFRDEFCMDTLKDAFVKAKHPENIFIGLVQQNCDEEKCHSGGEKMEEVKADPDCYLLFCSSEIGKKFCNEGNVRLLRMKETEALGPYMARYFASKLWQGEEWYMQIDSHTTFAQDWDASSIDMLKNAPSNKPVISHYPPPHTANLAEMASVAAPRVCGPVFAANDLECQIIRFEGSYNYDSVRLNTPRFAPFVAAGYLMAHSDILRDVPFDPFLPYLFTGEEIILSARLWTSGYDIFSPTHSVVGHRYVRNHRPKFWESIHRVFTSGVHNPLQMLILTRIKYQLGYPESAKDMVKPKSLFTAVEQYSMGSSRKLADYLKIVGLNMNTKEVTYTAWCETGVPPPGFEKYVHLYEV</sequence>
<protein>
    <submittedName>
        <fullName evidence="2">Uncharacterized protein</fullName>
    </submittedName>
</protein>
<dbReference type="InterPro" id="IPR029044">
    <property type="entry name" value="Nucleotide-diphossugar_trans"/>
</dbReference>
<dbReference type="AlphaFoldDB" id="A0ABD3LZD2"/>
<keyword evidence="1" id="KW-1133">Transmembrane helix</keyword>
<gene>
    <name evidence="2" type="ORF">ACHAWU_003487</name>
</gene>
<dbReference type="PANTHER" id="PTHR34496">
    <property type="entry name" value="GLCNAC TRANSFERASE-RELATED"/>
    <property type="match status" value="1"/>
</dbReference>
<comment type="caution">
    <text evidence="2">The sequence shown here is derived from an EMBL/GenBank/DDBJ whole genome shotgun (WGS) entry which is preliminary data.</text>
</comment>
<evidence type="ECO:0000313" key="2">
    <source>
        <dbReference type="EMBL" id="KAL3756737.1"/>
    </source>
</evidence>